<keyword evidence="2" id="KW-1185">Reference proteome</keyword>
<proteinExistence type="predicted"/>
<evidence type="ECO:0000313" key="1">
    <source>
        <dbReference type="EMBL" id="KAG5542654.1"/>
    </source>
</evidence>
<dbReference type="AlphaFoldDB" id="A0AAV6JS47"/>
<evidence type="ECO:0000313" key="2">
    <source>
        <dbReference type="Proteomes" id="UP000823749"/>
    </source>
</evidence>
<name>A0AAV6JS47_9ERIC</name>
<comment type="caution">
    <text evidence="1">The sequence shown here is derived from an EMBL/GenBank/DDBJ whole genome shotgun (WGS) entry which is preliminary data.</text>
</comment>
<evidence type="ECO:0008006" key="3">
    <source>
        <dbReference type="Google" id="ProtNLM"/>
    </source>
</evidence>
<organism evidence="1 2">
    <name type="scientific">Rhododendron griersonianum</name>
    <dbReference type="NCBI Taxonomy" id="479676"/>
    <lineage>
        <taxon>Eukaryota</taxon>
        <taxon>Viridiplantae</taxon>
        <taxon>Streptophyta</taxon>
        <taxon>Embryophyta</taxon>
        <taxon>Tracheophyta</taxon>
        <taxon>Spermatophyta</taxon>
        <taxon>Magnoliopsida</taxon>
        <taxon>eudicotyledons</taxon>
        <taxon>Gunneridae</taxon>
        <taxon>Pentapetalae</taxon>
        <taxon>asterids</taxon>
        <taxon>Ericales</taxon>
        <taxon>Ericaceae</taxon>
        <taxon>Ericoideae</taxon>
        <taxon>Rhodoreae</taxon>
        <taxon>Rhododendron</taxon>
    </lineage>
</organism>
<accession>A0AAV6JS47</accession>
<dbReference type="Proteomes" id="UP000823749">
    <property type="component" value="Chromosome 6"/>
</dbReference>
<protein>
    <recommendedName>
        <fullName evidence="3">ATP-dependent DNA helicase</fullName>
    </recommendedName>
</protein>
<sequence>MSTPTFLTECIILSARNEDMNALNRTALNIFSGNRYSFLAADKMSEDDEMDRSITNRYPNTYLNSLDPTGLPSF</sequence>
<gene>
    <name evidence="1" type="ORF">RHGRI_015706</name>
</gene>
<dbReference type="EMBL" id="JACTNZ010000006">
    <property type="protein sequence ID" value="KAG5542654.1"/>
    <property type="molecule type" value="Genomic_DNA"/>
</dbReference>
<reference evidence="1 2" key="1">
    <citation type="submission" date="2020-08" db="EMBL/GenBank/DDBJ databases">
        <title>Plant Genome Project.</title>
        <authorList>
            <person name="Zhang R.-G."/>
        </authorList>
    </citation>
    <scope>NUCLEOTIDE SEQUENCE [LARGE SCALE GENOMIC DNA]</scope>
    <source>
        <strain evidence="1">WSP0</strain>
        <tissue evidence="1">Leaf</tissue>
    </source>
</reference>